<evidence type="ECO:0000256" key="1">
    <source>
        <dbReference type="ARBA" id="ARBA00001947"/>
    </source>
</evidence>
<keyword evidence="4" id="KW-0378">Hydrolase</keyword>
<comment type="caution">
    <text evidence="7">The sequence shown here is derived from an EMBL/GenBank/DDBJ whole genome shotgun (WGS) entry which is preliminary data.</text>
</comment>
<dbReference type="InterPro" id="IPR023696">
    <property type="entry name" value="Ureohydrolase_dom_sf"/>
</dbReference>
<proteinExistence type="inferred from homology"/>
<comment type="cofactor">
    <cofactor evidence="1">
        <name>Zn(2+)</name>
        <dbReference type="ChEBI" id="CHEBI:29105"/>
    </cofactor>
</comment>
<dbReference type="InterPro" id="IPR023801">
    <property type="entry name" value="His_deacetylse_dom"/>
</dbReference>
<feature type="domain" description="Histone deacetylase" evidence="6">
    <location>
        <begin position="27"/>
        <end position="317"/>
    </location>
</feature>
<evidence type="ECO:0000313" key="7">
    <source>
        <dbReference type="EMBL" id="HCO69126.1"/>
    </source>
</evidence>
<organism evidence="7 8">
    <name type="scientific">Mesotoga infera</name>
    <dbReference type="NCBI Taxonomy" id="1236046"/>
    <lineage>
        <taxon>Bacteria</taxon>
        <taxon>Thermotogati</taxon>
        <taxon>Thermotogota</taxon>
        <taxon>Thermotogae</taxon>
        <taxon>Kosmotogales</taxon>
        <taxon>Kosmotogaceae</taxon>
        <taxon>Mesotoga</taxon>
    </lineage>
</organism>
<dbReference type="GO" id="GO:0004407">
    <property type="term" value="F:histone deacetylase activity"/>
    <property type="evidence" value="ECO:0007669"/>
    <property type="project" value="TreeGrafter"/>
</dbReference>
<name>A0A3D3TJB1_9BACT</name>
<evidence type="ECO:0000256" key="4">
    <source>
        <dbReference type="ARBA" id="ARBA00022801"/>
    </source>
</evidence>
<accession>A0A3D3TJB1</accession>
<dbReference type="InterPro" id="IPR037138">
    <property type="entry name" value="His_deacetylse_dom_sf"/>
</dbReference>
<evidence type="ECO:0000256" key="3">
    <source>
        <dbReference type="ARBA" id="ARBA00022723"/>
    </source>
</evidence>
<keyword evidence="5" id="KW-0862">Zinc</keyword>
<dbReference type="PANTHER" id="PTHR10625:SF17">
    <property type="entry name" value="HISTONE DEACETYLASE 8"/>
    <property type="match status" value="1"/>
</dbReference>
<evidence type="ECO:0000313" key="8">
    <source>
        <dbReference type="Proteomes" id="UP000264215"/>
    </source>
</evidence>
<dbReference type="Gene3D" id="3.40.800.20">
    <property type="entry name" value="Histone deacetylase domain"/>
    <property type="match status" value="1"/>
</dbReference>
<dbReference type="CDD" id="cd10001">
    <property type="entry name" value="HDAC_classII_APAH"/>
    <property type="match status" value="1"/>
</dbReference>
<comment type="similarity">
    <text evidence="2">Belongs to the histone deacetylase family.</text>
</comment>
<evidence type="ECO:0000256" key="2">
    <source>
        <dbReference type="ARBA" id="ARBA00005947"/>
    </source>
</evidence>
<reference evidence="7 8" key="1">
    <citation type="journal article" date="2018" name="Nat. Biotechnol.">
        <title>A standardized bacterial taxonomy based on genome phylogeny substantially revises the tree of life.</title>
        <authorList>
            <person name="Parks D.H."/>
            <person name="Chuvochina M."/>
            <person name="Waite D.W."/>
            <person name="Rinke C."/>
            <person name="Skarshewski A."/>
            <person name="Chaumeil P.A."/>
            <person name="Hugenholtz P."/>
        </authorList>
    </citation>
    <scope>NUCLEOTIDE SEQUENCE [LARGE SCALE GENOMIC DNA]</scope>
    <source>
        <strain evidence="7">UBA9905</strain>
    </source>
</reference>
<dbReference type="GO" id="GO:0016787">
    <property type="term" value="F:hydrolase activity"/>
    <property type="evidence" value="ECO:0007669"/>
    <property type="project" value="UniProtKB-KW"/>
</dbReference>
<keyword evidence="3" id="KW-0479">Metal-binding</keyword>
<sequence length="320" mass="35882">MMVFYDRRHLFHLPMKELEGGIWIENPDKPERIEAIRSALETSGFQIKEPRDYHCSHVYQVHTPEYVEWLKEKSLSVSKDREYFPEVFGYDKLFDTGTPITSGCYVGALASVSTALNAVDSILESESVSYALCRPPGHHAGISTGGGYCYFNNAAIAARYYQKHTRGFVAILDVDFHHGNGTQEIFYYDDTVFYVSIHGDPKIFYPWISGNSWEIGSDSGEGFNMNFPLAGGTEGPEYMRALSKALQEIDDFAPDLLIISLGIDGHKNDGIGHFNLNDDDFSMMGRLIGEIDVQKLVVQEGGYNPVANSSSVLNFLRTIR</sequence>
<dbReference type="Proteomes" id="UP000264215">
    <property type="component" value="Unassembled WGS sequence"/>
</dbReference>
<dbReference type="GO" id="GO:0040029">
    <property type="term" value="P:epigenetic regulation of gene expression"/>
    <property type="evidence" value="ECO:0007669"/>
    <property type="project" value="TreeGrafter"/>
</dbReference>
<dbReference type="PANTHER" id="PTHR10625">
    <property type="entry name" value="HISTONE DEACETYLASE HDAC1-RELATED"/>
    <property type="match status" value="1"/>
</dbReference>
<dbReference type="GO" id="GO:0046872">
    <property type="term" value="F:metal ion binding"/>
    <property type="evidence" value="ECO:0007669"/>
    <property type="project" value="UniProtKB-KW"/>
</dbReference>
<dbReference type="PRINTS" id="PR01270">
    <property type="entry name" value="HDASUPER"/>
</dbReference>
<dbReference type="EMBL" id="DQBS01000019">
    <property type="protein sequence ID" value="HCO69126.1"/>
    <property type="molecule type" value="Genomic_DNA"/>
</dbReference>
<evidence type="ECO:0000256" key="5">
    <source>
        <dbReference type="ARBA" id="ARBA00022833"/>
    </source>
</evidence>
<dbReference type="InterPro" id="IPR000286">
    <property type="entry name" value="HDACs"/>
</dbReference>
<protein>
    <submittedName>
        <fullName evidence="7">Histone deacetylase family protein</fullName>
    </submittedName>
</protein>
<gene>
    <name evidence="7" type="ORF">DIT26_00825</name>
</gene>
<evidence type="ECO:0000259" key="6">
    <source>
        <dbReference type="Pfam" id="PF00850"/>
    </source>
</evidence>
<dbReference type="SUPFAM" id="SSF52768">
    <property type="entry name" value="Arginase/deacetylase"/>
    <property type="match status" value="1"/>
</dbReference>
<dbReference type="Pfam" id="PF00850">
    <property type="entry name" value="Hist_deacetyl"/>
    <property type="match status" value="1"/>
</dbReference>
<dbReference type="AlphaFoldDB" id="A0A3D3TJB1"/>